<accession>H5SA26</accession>
<dbReference type="PANTHER" id="PTHR12697:SF5">
    <property type="entry name" value="DEOXYHYPUSINE HYDROXYLASE"/>
    <property type="match status" value="1"/>
</dbReference>
<proteinExistence type="predicted"/>
<sequence>MMRARWALCAVGLLVSATVVWQNAPSSQELIELKREALAVFSEILQDGSAAERLSAVNSLVRFGDDSVVPLLTERLLTDEASFVRRAAAEGLLRFRSAQAAEALRQAARTDSVASIRWAAAISLGEPKMLIELLLERETLAAAALALQEPTAAARLPNTAWRAVEITLLKSISEREAFNVVERAAMLKALAQLGSLAVIDSARQTLSNTTEDPFVRGAAAFALGVLNVRNAVPELVRALSEDAEAIQVGAAGALGLLRDPAALGALGDLLRKGRSPQARIAAASALAPLGSRAVPALAQALLGDEVPQVRQAALRALRHIKTSEATRAVLDFLASNYLQQCDPATCGGVALETLRALAELGQAQLALHVTLATLNALREALPFLFAFAEGELVQTLSTVGRVAPEVFDIVLQDQSPFVRALGIAAFAAVYHAEARELLMRYISDENVLVRRAAVEGLAPWAIPDDTELFAKFADERDLRTRAAALSALARVGDTRALEPLRRALRSESISVRLDAAGAALAFALRWGKTPSPPSRP</sequence>
<dbReference type="GO" id="GO:0016829">
    <property type="term" value="F:lyase activity"/>
    <property type="evidence" value="ECO:0007669"/>
    <property type="project" value="UniProtKB-KW"/>
</dbReference>
<dbReference type="Gene3D" id="1.25.10.10">
    <property type="entry name" value="Leucine-rich Repeat Variant"/>
    <property type="match status" value="3"/>
</dbReference>
<gene>
    <name evidence="4" type="ORF">HGMM_F04A11C30</name>
</gene>
<dbReference type="PROSITE" id="PS50077">
    <property type="entry name" value="HEAT_REPEAT"/>
    <property type="match status" value="1"/>
</dbReference>
<dbReference type="AlphaFoldDB" id="H5SA26"/>
<evidence type="ECO:0000256" key="3">
    <source>
        <dbReference type="SAM" id="SignalP"/>
    </source>
</evidence>
<dbReference type="EMBL" id="AP011645">
    <property type="protein sequence ID" value="BAL53012.1"/>
    <property type="molecule type" value="Genomic_DNA"/>
</dbReference>
<evidence type="ECO:0000313" key="4">
    <source>
        <dbReference type="EMBL" id="BAL53012.1"/>
    </source>
</evidence>
<dbReference type="SUPFAM" id="SSF48371">
    <property type="entry name" value="ARM repeat"/>
    <property type="match status" value="1"/>
</dbReference>
<feature type="chain" id="PRO_5003598121" evidence="3">
    <location>
        <begin position="22"/>
        <end position="536"/>
    </location>
</feature>
<organism evidence="4">
    <name type="scientific">uncultured Acetothermia bacterium</name>
    <dbReference type="NCBI Taxonomy" id="236499"/>
    <lineage>
        <taxon>Bacteria</taxon>
        <taxon>Candidatus Bipolaricaulota</taxon>
        <taxon>environmental samples</taxon>
    </lineage>
</organism>
<dbReference type="SMART" id="SM00567">
    <property type="entry name" value="EZ_HEAT"/>
    <property type="match status" value="9"/>
</dbReference>
<dbReference type="InterPro" id="IPR021133">
    <property type="entry name" value="HEAT_type_2"/>
</dbReference>
<dbReference type="InterPro" id="IPR004155">
    <property type="entry name" value="PBS_lyase_HEAT"/>
</dbReference>
<reference evidence="4" key="2">
    <citation type="journal article" date="2012" name="PLoS ONE">
        <title>A Deeply Branching Thermophilic Bacterium with an Ancient Acetyl-CoA Pathway Dominates a Subsurface Ecosystem.</title>
        <authorList>
            <person name="Takami H."/>
            <person name="Noguchi H."/>
            <person name="Takaki Y."/>
            <person name="Uchiyama I."/>
            <person name="Toyoda A."/>
            <person name="Nishi S."/>
            <person name="Chee G.-J."/>
            <person name="Arai W."/>
            <person name="Nunoura T."/>
            <person name="Itoh T."/>
            <person name="Hattori M."/>
            <person name="Takai K."/>
        </authorList>
    </citation>
    <scope>NUCLEOTIDE SEQUENCE</scope>
</reference>
<dbReference type="Pfam" id="PF13646">
    <property type="entry name" value="HEAT_2"/>
    <property type="match status" value="3"/>
</dbReference>
<comment type="function">
    <text evidence="2">Catalyzes the hydroxylation of the N(6)-(4-aminobutyl)-L-lysine intermediate produced by deoxyhypusine synthase/DHPS on a critical lysine of the eukaryotic translation initiation factor 5A/eIF-5A. This is the second step of the post-translational modification of that lysine into an unusual amino acid residue named hypusine. Hypusination is unique to mature eIF-5A factor and is essential for its function.</text>
</comment>
<dbReference type="InterPro" id="IPR000357">
    <property type="entry name" value="HEAT"/>
</dbReference>
<evidence type="ECO:0000256" key="2">
    <source>
        <dbReference type="ARBA" id="ARBA00045876"/>
    </source>
</evidence>
<dbReference type="Pfam" id="PF02985">
    <property type="entry name" value="HEAT"/>
    <property type="match status" value="1"/>
</dbReference>
<protein>
    <submittedName>
        <fullName evidence="4">HEAT repeat-containing PBS lyase</fullName>
    </submittedName>
</protein>
<dbReference type="InterPro" id="IPR016024">
    <property type="entry name" value="ARM-type_fold"/>
</dbReference>
<dbReference type="InterPro" id="IPR011989">
    <property type="entry name" value="ARM-like"/>
</dbReference>
<keyword evidence="4" id="KW-0456">Lyase</keyword>
<dbReference type="PANTHER" id="PTHR12697">
    <property type="entry name" value="PBS LYASE HEAT-LIKE PROTEIN"/>
    <property type="match status" value="1"/>
</dbReference>
<dbReference type="GO" id="GO:0016491">
    <property type="term" value="F:oxidoreductase activity"/>
    <property type="evidence" value="ECO:0007669"/>
    <property type="project" value="TreeGrafter"/>
</dbReference>
<keyword evidence="3" id="KW-0732">Signal</keyword>
<feature type="signal peptide" evidence="3">
    <location>
        <begin position="1"/>
        <end position="21"/>
    </location>
</feature>
<keyword evidence="1" id="KW-0677">Repeat</keyword>
<evidence type="ECO:0000256" key="1">
    <source>
        <dbReference type="ARBA" id="ARBA00022737"/>
    </source>
</evidence>
<reference evidence="4" key="1">
    <citation type="journal article" date="2005" name="Environ. Microbiol.">
        <title>Genetic and functional properties of uncultivated thermophilic crenarchaeotes from a subsurface gold mine as revealed by analysis of genome fragments.</title>
        <authorList>
            <person name="Nunoura T."/>
            <person name="Hirayama H."/>
            <person name="Takami H."/>
            <person name="Oida H."/>
            <person name="Nishi S."/>
            <person name="Shimamura S."/>
            <person name="Suzuki Y."/>
            <person name="Inagaki F."/>
            <person name="Takai K."/>
            <person name="Nealson K.H."/>
            <person name="Horikoshi K."/>
        </authorList>
    </citation>
    <scope>NUCLEOTIDE SEQUENCE</scope>
</reference>
<name>H5SA26_9BACT</name>